<dbReference type="EMBL" id="PDJH01000001">
    <property type="protein sequence ID" value="PFG36693.1"/>
    <property type="molecule type" value="Genomic_DNA"/>
</dbReference>
<dbReference type="PRINTS" id="PR00702">
    <property type="entry name" value="ACRIFLAVINRP"/>
</dbReference>
<feature type="transmembrane region" description="Helical" evidence="1">
    <location>
        <begin position="845"/>
        <end position="864"/>
    </location>
</feature>
<keyword evidence="1" id="KW-1133">Transmembrane helix</keyword>
<feature type="transmembrane region" description="Helical" evidence="1">
    <location>
        <begin position="871"/>
        <end position="894"/>
    </location>
</feature>
<sequence>MHNLSLFSLKNRALIALVTVVVAVFGGLAFTSLKQELIPSIEVPQLAVLTAHPGASVEVVASDVTTPVEKALQTVPGLLGTTSTSSTGMSVVLAEFEFGTETAKVEQKMNQALGRISSFLPENVDPSVLAISLDDFPVIQVAVSSDDPGSLAGRLADVVVPELERLDGVAAASIVGAPGPRISVTPRFEDMAENGVSAQQVATVLAQNGVLVPAGTIDDDGSSMAVQVGQRLSSVEDVATIPVGAVTLEDVADVEMTTDPTTSYSLVDGKEALTLSVTKLPDANTVEVSHAVRDALPGLEEMVAGATFSVLVDQAPFIEESINSLASEGLLGLVMAVIVILAFLRSGRATLVTAVSIPVSLLVAFVGMQAAGYTLNILSLGGLTIAIGRIVDDSIVVIENVERHMRYGKTRRATIVDAVREVAGAITASTVTTVAVFLPIALVGGMAGVLFRPFAFTVAIAMGASLLVALTIVPVLAYWILKWKGHGTSEDETTAADDLSDTAEATGLIQRSYGRLLTWVLSHRWVTVGIAVVVLVGTGALTPLMKTSFLGDMSQNSLGITQAVAPGTALDDQLEQAREVDEALRAVDGVELVAATIGSTESSALLSGGNESISWSLTTDADGDQARIQEDVRAAITAIVPEEDVTISQLAGMGMSSDVEIAVRGAEAADVAAATETIAEAMRPLDEVEQVATSLTTARPTVSVVLDRALLAQMGTSEAQVSQAIAGMITPQQIGAVTIDGSSVSVYLTPTDPPASVDAIRDLAIDPSGVTVDDVAEVKVEDGPVAITTSNGVRNQLVTVTPLTDDLGQTASVVGDTLDTIDLPDGVTAEIGGVTAEQNEAFSQLGLAMLVAILIVYVVMVATFRSLLHPFLLLVSIPFAATGAVLLQVATGVALGVPSLIGVLMLIGIVVTNAIVLIDLVKQYRDRGVPMTEALHRGSVHRVQPILMTAFATILALAPMAIGITGHGGFISQPLAIVVIGGLFSSTLMTLLVLPALYHLVESIGSRGATRTQDV</sequence>
<accession>A0A2A9ED12</accession>
<evidence type="ECO:0000313" key="3">
    <source>
        <dbReference type="Proteomes" id="UP000221394"/>
    </source>
</evidence>
<name>A0A2A9ED12_9MICO</name>
<dbReference type="Gene3D" id="3.30.70.1430">
    <property type="entry name" value="Multidrug efflux transporter AcrB pore domain"/>
    <property type="match status" value="2"/>
</dbReference>
<evidence type="ECO:0000256" key="1">
    <source>
        <dbReference type="SAM" id="Phobius"/>
    </source>
</evidence>
<dbReference type="SUPFAM" id="SSF82866">
    <property type="entry name" value="Multidrug efflux transporter AcrB transmembrane domain"/>
    <property type="match status" value="2"/>
</dbReference>
<dbReference type="OrthoDB" id="3306666at2"/>
<feature type="transmembrane region" description="Helical" evidence="1">
    <location>
        <begin position="422"/>
        <end position="442"/>
    </location>
</feature>
<dbReference type="Gene3D" id="3.30.70.1440">
    <property type="entry name" value="Multidrug efflux transporter AcrB pore domain"/>
    <property type="match status" value="1"/>
</dbReference>
<dbReference type="Proteomes" id="UP000221394">
    <property type="component" value="Unassembled WGS sequence"/>
</dbReference>
<feature type="transmembrane region" description="Helical" evidence="1">
    <location>
        <begin position="325"/>
        <end position="344"/>
    </location>
</feature>
<feature type="transmembrane region" description="Helical" evidence="1">
    <location>
        <begin position="525"/>
        <end position="545"/>
    </location>
</feature>
<protein>
    <submittedName>
        <fullName evidence="2">HAE1 family hydrophobic/amphiphilic exporter-1</fullName>
    </submittedName>
</protein>
<dbReference type="GO" id="GO:0042910">
    <property type="term" value="F:xenobiotic transmembrane transporter activity"/>
    <property type="evidence" value="ECO:0007669"/>
    <property type="project" value="TreeGrafter"/>
</dbReference>
<dbReference type="InterPro" id="IPR027463">
    <property type="entry name" value="AcrB_DN_DC_subdom"/>
</dbReference>
<dbReference type="InterPro" id="IPR001036">
    <property type="entry name" value="Acrflvin-R"/>
</dbReference>
<organism evidence="2 3">
    <name type="scientific">Flavimobilis soli</name>
    <dbReference type="NCBI Taxonomy" id="442709"/>
    <lineage>
        <taxon>Bacteria</taxon>
        <taxon>Bacillati</taxon>
        <taxon>Actinomycetota</taxon>
        <taxon>Actinomycetes</taxon>
        <taxon>Micrococcales</taxon>
        <taxon>Jonesiaceae</taxon>
        <taxon>Flavimobilis</taxon>
    </lineage>
</organism>
<dbReference type="Gene3D" id="3.30.2090.10">
    <property type="entry name" value="Multidrug efflux transporter AcrB TolC docking domain, DN and DC subdomains"/>
    <property type="match status" value="2"/>
</dbReference>
<dbReference type="PANTHER" id="PTHR32063">
    <property type="match status" value="1"/>
</dbReference>
<dbReference type="PANTHER" id="PTHR32063:SF0">
    <property type="entry name" value="SWARMING MOTILITY PROTEIN SWRC"/>
    <property type="match status" value="1"/>
</dbReference>
<dbReference type="Gene3D" id="1.20.1640.10">
    <property type="entry name" value="Multidrug efflux transporter AcrB transmembrane domain"/>
    <property type="match status" value="2"/>
</dbReference>
<dbReference type="RefSeq" id="WP_098457845.1">
    <property type="nucleotide sequence ID" value="NZ_PDJH01000001.1"/>
</dbReference>
<feature type="transmembrane region" description="Helical" evidence="1">
    <location>
        <begin position="351"/>
        <end position="371"/>
    </location>
</feature>
<gene>
    <name evidence="2" type="ORF">ATL41_1427</name>
</gene>
<dbReference type="SUPFAM" id="SSF82693">
    <property type="entry name" value="Multidrug efflux transporter AcrB pore domain, PN1, PN2, PC1 and PC2 subdomains"/>
    <property type="match status" value="2"/>
</dbReference>
<keyword evidence="1" id="KW-0812">Transmembrane</keyword>
<dbReference type="AlphaFoldDB" id="A0A2A9ED12"/>
<feature type="transmembrane region" description="Helical" evidence="1">
    <location>
        <begin position="976"/>
        <end position="1001"/>
    </location>
</feature>
<dbReference type="SUPFAM" id="SSF82714">
    <property type="entry name" value="Multidrug efflux transporter AcrB TolC docking domain, DN and DC subdomains"/>
    <property type="match status" value="2"/>
</dbReference>
<feature type="transmembrane region" description="Helical" evidence="1">
    <location>
        <begin position="900"/>
        <end position="921"/>
    </location>
</feature>
<keyword evidence="1" id="KW-0472">Membrane</keyword>
<dbReference type="Pfam" id="PF00873">
    <property type="entry name" value="ACR_tran"/>
    <property type="match status" value="1"/>
</dbReference>
<feature type="transmembrane region" description="Helical" evidence="1">
    <location>
        <begin position="454"/>
        <end position="481"/>
    </location>
</feature>
<feature type="transmembrane region" description="Helical" evidence="1">
    <location>
        <begin position="946"/>
        <end position="964"/>
    </location>
</feature>
<keyword evidence="3" id="KW-1185">Reference proteome</keyword>
<proteinExistence type="predicted"/>
<comment type="caution">
    <text evidence="2">The sequence shown here is derived from an EMBL/GenBank/DDBJ whole genome shotgun (WGS) entry which is preliminary data.</text>
</comment>
<reference evidence="2 3" key="1">
    <citation type="submission" date="2017-10" db="EMBL/GenBank/DDBJ databases">
        <title>Sequencing the genomes of 1000 actinobacteria strains.</title>
        <authorList>
            <person name="Klenk H.-P."/>
        </authorList>
    </citation>
    <scope>NUCLEOTIDE SEQUENCE [LARGE SCALE GENOMIC DNA]</scope>
    <source>
        <strain evidence="2 3">DSM 21574</strain>
    </source>
</reference>
<dbReference type="Gene3D" id="3.30.70.1320">
    <property type="entry name" value="Multidrug efflux transporter AcrB pore domain like"/>
    <property type="match status" value="1"/>
</dbReference>
<evidence type="ECO:0000313" key="2">
    <source>
        <dbReference type="EMBL" id="PFG36693.1"/>
    </source>
</evidence>
<dbReference type="GO" id="GO:0005886">
    <property type="term" value="C:plasma membrane"/>
    <property type="evidence" value="ECO:0007669"/>
    <property type="project" value="TreeGrafter"/>
</dbReference>
<feature type="transmembrane region" description="Helical" evidence="1">
    <location>
        <begin position="377"/>
        <end position="401"/>
    </location>
</feature>